<proteinExistence type="predicted"/>
<accession>A0ABD4Z5F1</accession>
<dbReference type="RefSeq" id="WP_285272839.1">
    <property type="nucleotide sequence ID" value="NZ_JASNVW010000001.1"/>
</dbReference>
<dbReference type="Proteomes" id="UP001529235">
    <property type="component" value="Unassembled WGS sequence"/>
</dbReference>
<dbReference type="Gene3D" id="3.20.20.70">
    <property type="entry name" value="Aldolase class I"/>
    <property type="match status" value="1"/>
</dbReference>
<sequence>MLSSIASITLINVEKIPLAFCCSGGVAININFIECPLPCDYCPWEANLDSRSAQKVNVETTYLVELITKYNPDLVMLHGGEPYKKNGVTDLLKELHRLRNTSIGMKINSVLIPKEKILLQQIAQYIDVALIEVVDIHNDEINYGELISFLNFLTENNKHVEIVYITTLRNAVDVFHKFVDALKNLLKTKTIPLNFVFANDFMELSKKLYIIDWLRKMGIIVQAPMEDVVEIASTSCISCQNPIIVRQGGHLFKLNIKSDKSCKYCGYKYNVFKFPKKIITLPLLLQLM</sequence>
<dbReference type="AlphaFoldDB" id="A0ABD4Z5F1"/>
<dbReference type="EMBL" id="JASNVW010000001">
    <property type="protein sequence ID" value="MDK6027858.1"/>
    <property type="molecule type" value="Genomic_DNA"/>
</dbReference>
<organism evidence="1 2">
    <name type="scientific">Ignisphaera cupida</name>
    <dbReference type="NCBI Taxonomy" id="3050454"/>
    <lineage>
        <taxon>Archaea</taxon>
        <taxon>Thermoproteota</taxon>
        <taxon>Thermoprotei</taxon>
        <taxon>Desulfurococcales</taxon>
        <taxon>Desulfurococcaceae</taxon>
        <taxon>Ignisphaera</taxon>
    </lineage>
</organism>
<keyword evidence="2" id="KW-1185">Reference proteome</keyword>
<gene>
    <name evidence="1" type="ORF">QPL79_00555</name>
</gene>
<evidence type="ECO:0008006" key="3">
    <source>
        <dbReference type="Google" id="ProtNLM"/>
    </source>
</evidence>
<dbReference type="InterPro" id="IPR013785">
    <property type="entry name" value="Aldolase_TIM"/>
</dbReference>
<dbReference type="InterPro" id="IPR058240">
    <property type="entry name" value="rSAM_sf"/>
</dbReference>
<reference evidence="1 2" key="1">
    <citation type="submission" date="2023-05" db="EMBL/GenBank/DDBJ databases">
        <title>A new hyperthermophilic archaea 'Ignisphaera cupida' sp. nov. and description of the family 'Ignisphaeraceae' fam. nov.</title>
        <authorList>
            <person name="Podosokorskaya O.A."/>
            <person name="Elcheninov A.G."/>
            <person name="Klukina A."/>
            <person name="Merkel A.Y."/>
        </authorList>
    </citation>
    <scope>NUCLEOTIDE SEQUENCE [LARGE SCALE GENOMIC DNA]</scope>
    <source>
        <strain evidence="1 2">4213-co</strain>
    </source>
</reference>
<dbReference type="SUPFAM" id="SSF102114">
    <property type="entry name" value="Radical SAM enzymes"/>
    <property type="match status" value="1"/>
</dbReference>
<evidence type="ECO:0000313" key="2">
    <source>
        <dbReference type="Proteomes" id="UP001529235"/>
    </source>
</evidence>
<comment type="caution">
    <text evidence="1">The sequence shown here is derived from an EMBL/GenBank/DDBJ whole genome shotgun (WGS) entry which is preliminary data.</text>
</comment>
<evidence type="ECO:0000313" key="1">
    <source>
        <dbReference type="EMBL" id="MDK6027858.1"/>
    </source>
</evidence>
<name>A0ABD4Z5F1_9CREN</name>
<protein>
    <recommendedName>
        <fullName evidence="3">Radical SAM protein</fullName>
    </recommendedName>
</protein>